<keyword evidence="1" id="KW-0547">Nucleotide-binding</keyword>
<dbReference type="Proteomes" id="UP000715781">
    <property type="component" value="Unassembled WGS sequence"/>
</dbReference>
<dbReference type="Gene3D" id="3.40.50.300">
    <property type="entry name" value="P-loop containing nucleotide triphosphate hydrolases"/>
    <property type="match status" value="1"/>
</dbReference>
<keyword evidence="1" id="KW-0378">Hydrolase</keyword>
<organism evidence="1 2">
    <name type="scientific">Mojavia pulchra JT2-VF2</name>
    <dbReference type="NCBI Taxonomy" id="287848"/>
    <lineage>
        <taxon>Bacteria</taxon>
        <taxon>Bacillati</taxon>
        <taxon>Cyanobacteriota</taxon>
        <taxon>Cyanophyceae</taxon>
        <taxon>Nostocales</taxon>
        <taxon>Nostocaceae</taxon>
    </lineage>
</organism>
<evidence type="ECO:0000313" key="1">
    <source>
        <dbReference type="EMBL" id="MBW4565706.1"/>
    </source>
</evidence>
<proteinExistence type="predicted"/>
<evidence type="ECO:0000313" key="2">
    <source>
        <dbReference type="Proteomes" id="UP000715781"/>
    </source>
</evidence>
<keyword evidence="1" id="KW-0347">Helicase</keyword>
<reference evidence="1" key="1">
    <citation type="submission" date="2021-05" db="EMBL/GenBank/DDBJ databases">
        <authorList>
            <person name="Pietrasiak N."/>
            <person name="Ward R."/>
            <person name="Stajich J.E."/>
            <person name="Kurbessoian T."/>
        </authorList>
    </citation>
    <scope>NUCLEOTIDE SEQUENCE</scope>
    <source>
        <strain evidence="1">JT2-VF2</strain>
    </source>
</reference>
<name>A0A951Q5G0_9NOST</name>
<comment type="caution">
    <text evidence="1">The sequence shown here is derived from an EMBL/GenBank/DDBJ whole genome shotgun (WGS) entry which is preliminary data.</text>
</comment>
<gene>
    <name evidence="1" type="ORF">KME32_32420</name>
</gene>
<keyword evidence="1" id="KW-0067">ATP-binding</keyword>
<dbReference type="EMBL" id="JAHHHN010000045">
    <property type="protein sequence ID" value="MBW4565706.1"/>
    <property type="molecule type" value="Genomic_DNA"/>
</dbReference>
<sequence length="1047" mass="123195">MAQEWSKFDEKGLARFVIPELPYFLTLPNHVNRLELIQWDKHQLLKEIYKALLAKNIKYAFEPFNSEKNTQFIRTSKEILETRAEGTCLDLAILFCGICLACDLLPVLIVLEGHALAAVSMRYNRQEYWDDKSTERQEERRFFQEEPLSDYKKLQQLINSGNFLAIECTGFVSSQTTLPENMPEGIGRNEDGFLSFERAIEAGKEQINTSGRQLSFAIDIAIAHEYWKIKPQFPLEQHIGENQKIPVCDLLNKHFNNQLVKEKNSRKYIPDIFIEVAEVKDNARFFAHPVLFFQKIISDINSINLSEVNRVIQKLSLQPIQLNWEQTVPLSITIEELYKYASSLHEALSKLRDELDPYYYRSSNPATDTNVPSNKKYVYKEIKYLLERVTFPLILDIEELIERLKLISSHILFIIARAGQGKTNFVCNLAESVLKKRNLPCIFFTGREFNHIDTERISEYLFKSIFGEQVETFEKALIYLNELGIKSNSPVIIIIDGINEHKNIQAFSHHLGKMIEKILEYKYIKLIITCRLEYFEERFSNFKYASFNTEIRFIDNLDRYMSEIHKDHMVKGYFRFFKLRSSYISKSATEVLENDTLLLRMFCEAYGDINAKQEIQLPQIFDIYRDKIFRKYFERKIEEASKYDEDSTRLKIGSTSKYKQVLKNIIELMLKREQYSDIAIADLPSEYHDTLASLLAEDIIFRKDLADVDDILDTRIEVVNFTFDEFRDFLLANHLANVIFRNRPYEFEVILDRIVAPNSPVAEGIRTYLFFASRPQDNRGILEVIGKKDWYKEIFIKSIFSVEEEFIKQEDLNEIKLRFCENIQNSSWIICMLALRWRSSWYYRLNIHLLFEILGELDENKYKEFVIPCVRGSGVYSFNGFHSWNIKDLANHLKDKLDDEDFRNDNEAFNLMELLIYFFPIGEGWAYLTPAFDAFSKFAKMKPDVAITLLKKYTQITNLEIRTLVWRVLTSLVRISEVPTELAQEACEWLLENAETEGLKSASLAKEVVRFLETYTEEKLFWYEDSVVTEMKRYTSRPDFYEQIDDT</sequence>
<accession>A0A951Q5G0</accession>
<reference evidence="1" key="2">
    <citation type="journal article" date="2022" name="Microbiol. Resour. Announc.">
        <title>Metagenome Sequencing to Explore Phylogenomics of Terrestrial Cyanobacteria.</title>
        <authorList>
            <person name="Ward R.D."/>
            <person name="Stajich J.E."/>
            <person name="Johansen J.R."/>
            <person name="Huntemann M."/>
            <person name="Clum A."/>
            <person name="Foster B."/>
            <person name="Foster B."/>
            <person name="Roux S."/>
            <person name="Palaniappan K."/>
            <person name="Varghese N."/>
            <person name="Mukherjee S."/>
            <person name="Reddy T.B.K."/>
            <person name="Daum C."/>
            <person name="Copeland A."/>
            <person name="Chen I.A."/>
            <person name="Ivanova N.N."/>
            <person name="Kyrpides N.C."/>
            <person name="Shapiro N."/>
            <person name="Eloe-Fadrosh E.A."/>
            <person name="Pietrasiak N."/>
        </authorList>
    </citation>
    <scope>NUCLEOTIDE SEQUENCE</scope>
    <source>
        <strain evidence="1">JT2-VF2</strain>
    </source>
</reference>
<dbReference type="AlphaFoldDB" id="A0A951Q5G0"/>
<dbReference type="InterPro" id="IPR027417">
    <property type="entry name" value="P-loop_NTPase"/>
</dbReference>
<dbReference type="GO" id="GO:0004386">
    <property type="term" value="F:helicase activity"/>
    <property type="evidence" value="ECO:0007669"/>
    <property type="project" value="UniProtKB-KW"/>
</dbReference>
<dbReference type="SUPFAM" id="SSF52540">
    <property type="entry name" value="P-loop containing nucleoside triphosphate hydrolases"/>
    <property type="match status" value="1"/>
</dbReference>
<protein>
    <submittedName>
        <fullName evidence="1">DnaB-like helicase C-terminal domain-containing protein</fullName>
    </submittedName>
</protein>